<keyword evidence="7 9" id="KW-0560">Oxidoreductase</keyword>
<feature type="binding site" evidence="8">
    <location>
        <position position="64"/>
    </location>
    <ligand>
        <name>Fe cation</name>
        <dbReference type="ChEBI" id="CHEBI:24875"/>
    </ligand>
</feature>
<keyword evidence="8" id="KW-0460">Magnesium</keyword>
<comment type="caution">
    <text evidence="10">The sequence shown here is derived from an EMBL/GenBank/DDBJ whole genome shotgun (WGS) entry which is preliminary data.</text>
</comment>
<gene>
    <name evidence="10" type="ORF">Q428_03980</name>
</gene>
<evidence type="ECO:0000256" key="5">
    <source>
        <dbReference type="ARBA" id="ARBA00022596"/>
    </source>
</evidence>
<sequence length="470" mass="53045">MGKKIIIDPITRMSGFLELDVETKDNVVTNAKTSGLLYRGFEKMLKGRSPFDAIYFTERICGICSTAHSTASTLALEEALNVKVTLNDMYLRDLIHGFEFIQNHIRHIYNFIIPDYVKIPDIRPISPQPYKDYRLPERLNARVSRNYVRSIEFSRLGHQGLATLGGKAPHNHGIFVGGVTVNIDSYKISQVKSIIDQIKGFVNTDMLEDVNTLAEYYPDYFKKGISYSNYMSFGVFDKYTDPELIYVKPGVMIEGKKYYFDKNKITENIRYSWYVRELETTKPGIEIQDDINLSKQNAYTFIKAPRYGGLPMQVGPLARLMLTGEYTNGASCMDRNVARALETKKVLDIMGNIAARVEIKDNNQQVYNIPDSSIGSGLIDTTRGSLAHFVSIENKVIKNYDIITPTGWNLSPMDENGVHGAGEMALINSKIDDIENPIELGRIIRSFDPCVSCATHLIGKSIEPIDIRVI</sequence>
<dbReference type="SUPFAM" id="SSF56762">
    <property type="entry name" value="HydB/Nqo4-like"/>
    <property type="match status" value="1"/>
</dbReference>
<dbReference type="EMBL" id="AZQP01000008">
    <property type="protein sequence ID" value="EYE89116.1"/>
    <property type="molecule type" value="Genomic_DNA"/>
</dbReference>
<dbReference type="AlphaFoldDB" id="A0A017RX26"/>
<dbReference type="InterPro" id="IPR029014">
    <property type="entry name" value="NiFe-Hase_large"/>
</dbReference>
<dbReference type="RefSeq" id="WP_035378367.1">
    <property type="nucleotide sequence ID" value="NZ_AZQP01000008.1"/>
</dbReference>
<dbReference type="PROSITE" id="PS00507">
    <property type="entry name" value="NI_HGENASE_L_1"/>
    <property type="match status" value="1"/>
</dbReference>
<evidence type="ECO:0000256" key="2">
    <source>
        <dbReference type="ARBA" id="ARBA00004196"/>
    </source>
</evidence>
<comment type="subunit">
    <text evidence="4">Heterodimer of a large and a small subunit.</text>
</comment>
<dbReference type="InterPro" id="IPR001501">
    <property type="entry name" value="Ni-dep_hyd_lsu"/>
</dbReference>
<dbReference type="InterPro" id="IPR018194">
    <property type="entry name" value="Ni-dep_hyd_lsu_Ni_BS"/>
</dbReference>
<reference evidence="10 11" key="1">
    <citation type="journal article" date="2014" name="Genome Announc.">
        <title>Draft Genome Sequence of Fervidicella metallireducens Strain AeBT, an Iron-Reducing Thermoanaerobe from the Great Artesian Basin.</title>
        <authorList>
            <person name="Patel B.K."/>
        </authorList>
    </citation>
    <scope>NUCLEOTIDE SEQUENCE [LARGE SCALE GENOMIC DNA]</scope>
    <source>
        <strain evidence="10 11">AeB</strain>
    </source>
</reference>
<dbReference type="PROSITE" id="PS00508">
    <property type="entry name" value="NI_HGENASE_L_2"/>
    <property type="match status" value="1"/>
</dbReference>
<dbReference type="STRING" id="1403537.Q428_03980"/>
<dbReference type="GO" id="GO:0008901">
    <property type="term" value="F:ferredoxin hydrogenase activity"/>
    <property type="evidence" value="ECO:0007669"/>
    <property type="project" value="InterPro"/>
</dbReference>
<keyword evidence="6 8" id="KW-0479">Metal-binding</keyword>
<feature type="binding site" evidence="8">
    <location>
        <position position="61"/>
    </location>
    <ligand>
        <name>Ni(2+)</name>
        <dbReference type="ChEBI" id="CHEBI:49786"/>
    </ligand>
</feature>
<keyword evidence="5 8" id="KW-0533">Nickel</keyword>
<dbReference type="GO" id="GO:0030313">
    <property type="term" value="C:cell envelope"/>
    <property type="evidence" value="ECO:0007669"/>
    <property type="project" value="UniProtKB-SubCell"/>
</dbReference>
<evidence type="ECO:0000256" key="4">
    <source>
        <dbReference type="ARBA" id="ARBA00011771"/>
    </source>
</evidence>
<feature type="binding site" evidence="8">
    <location>
        <position position="42"/>
    </location>
    <ligand>
        <name>Mg(2+)</name>
        <dbReference type="ChEBI" id="CHEBI:18420"/>
    </ligand>
</feature>
<feature type="binding site" evidence="8">
    <location>
        <position position="64"/>
    </location>
    <ligand>
        <name>Ni(2+)</name>
        <dbReference type="ChEBI" id="CHEBI:49786"/>
    </ligand>
</feature>
<accession>A0A017RX26</accession>
<name>A0A017RX26_9CLOT</name>
<dbReference type="Proteomes" id="UP000019681">
    <property type="component" value="Unassembled WGS sequence"/>
</dbReference>
<feature type="binding site" evidence="8">
    <location>
        <position position="450"/>
    </location>
    <ligand>
        <name>Ni(2+)</name>
        <dbReference type="ChEBI" id="CHEBI:49786"/>
    </ligand>
</feature>
<dbReference type="Pfam" id="PF00374">
    <property type="entry name" value="NiFeSe_Hases"/>
    <property type="match status" value="3"/>
</dbReference>
<evidence type="ECO:0000256" key="3">
    <source>
        <dbReference type="ARBA" id="ARBA00009292"/>
    </source>
</evidence>
<dbReference type="PANTHER" id="PTHR42958">
    <property type="entry name" value="HYDROGENASE-2 LARGE CHAIN"/>
    <property type="match status" value="1"/>
</dbReference>
<dbReference type="PANTHER" id="PTHR42958:SF2">
    <property type="entry name" value="UPTAKE HYDROGENASE LARGE SUBUNIT"/>
    <property type="match status" value="1"/>
</dbReference>
<evidence type="ECO:0000313" key="11">
    <source>
        <dbReference type="Proteomes" id="UP000019681"/>
    </source>
</evidence>
<keyword evidence="11" id="KW-1185">Reference proteome</keyword>
<comment type="similarity">
    <text evidence="3 9">Belongs to the [NiFe]/[NiFeSe] hydrogenase large subunit family.</text>
</comment>
<comment type="cofactor">
    <cofactor evidence="8">
        <name>Fe cation</name>
        <dbReference type="ChEBI" id="CHEBI:24875"/>
    </cofactor>
</comment>
<organism evidence="10 11">
    <name type="scientific">Fervidicella metallireducens AeB</name>
    <dbReference type="NCBI Taxonomy" id="1403537"/>
    <lineage>
        <taxon>Bacteria</taxon>
        <taxon>Bacillati</taxon>
        <taxon>Bacillota</taxon>
        <taxon>Clostridia</taxon>
        <taxon>Eubacteriales</taxon>
        <taxon>Clostridiaceae</taxon>
        <taxon>Fervidicella</taxon>
    </lineage>
</organism>
<proteinExistence type="inferred from homology"/>
<dbReference type="InterPro" id="IPR050867">
    <property type="entry name" value="NiFe/NiFeSe_hydrgnase_LSU"/>
</dbReference>
<evidence type="ECO:0000256" key="1">
    <source>
        <dbReference type="ARBA" id="ARBA00001967"/>
    </source>
</evidence>
<feature type="binding site" evidence="8">
    <location>
        <position position="456"/>
    </location>
    <ligand>
        <name>Mg(2+)</name>
        <dbReference type="ChEBI" id="CHEBI:18420"/>
    </ligand>
</feature>
<keyword evidence="8" id="KW-0408">Iron</keyword>
<dbReference type="Gene3D" id="1.10.645.10">
    <property type="entry name" value="Cytochrome-c3 Hydrogenase, chain B"/>
    <property type="match status" value="1"/>
</dbReference>
<protein>
    <submittedName>
        <fullName evidence="10">Ni/Fe hydrogenase</fullName>
    </submittedName>
</protein>
<comment type="subcellular location">
    <subcellularLocation>
        <location evidence="2">Cell envelope</location>
    </subcellularLocation>
</comment>
<evidence type="ECO:0000313" key="10">
    <source>
        <dbReference type="EMBL" id="EYE89116.1"/>
    </source>
</evidence>
<evidence type="ECO:0000256" key="8">
    <source>
        <dbReference type="PIRSR" id="PIRSR601501-1"/>
    </source>
</evidence>
<dbReference type="GO" id="GO:0016151">
    <property type="term" value="F:nickel cation binding"/>
    <property type="evidence" value="ECO:0007669"/>
    <property type="project" value="InterPro"/>
</dbReference>
<evidence type="ECO:0000256" key="9">
    <source>
        <dbReference type="RuleBase" id="RU003896"/>
    </source>
</evidence>
<feature type="binding site" evidence="8">
    <location>
        <position position="402"/>
    </location>
    <ligand>
        <name>Mg(2+)</name>
        <dbReference type="ChEBI" id="CHEBI:18420"/>
    </ligand>
</feature>
<comment type="cofactor">
    <cofactor evidence="1 8">
        <name>Ni(2+)</name>
        <dbReference type="ChEBI" id="CHEBI:49786"/>
    </cofactor>
</comment>
<feature type="binding site" evidence="8">
    <location>
        <position position="453"/>
    </location>
    <ligand>
        <name>Fe cation</name>
        <dbReference type="ChEBI" id="CHEBI:24875"/>
    </ligand>
</feature>
<evidence type="ECO:0000256" key="6">
    <source>
        <dbReference type="ARBA" id="ARBA00022723"/>
    </source>
</evidence>
<evidence type="ECO:0000256" key="7">
    <source>
        <dbReference type="ARBA" id="ARBA00023002"/>
    </source>
</evidence>
<dbReference type="OrthoDB" id="9761717at2"/>